<evidence type="ECO:0000313" key="2">
    <source>
        <dbReference type="Proteomes" id="UP000028561"/>
    </source>
</evidence>
<evidence type="ECO:0000313" key="1">
    <source>
        <dbReference type="EMBL" id="AIF71995.1"/>
    </source>
</evidence>
<accession>A0A075M0D3</accession>
<proteinExistence type="predicted"/>
<dbReference type="GeneID" id="20283106"/>
<protein>
    <submittedName>
        <fullName evidence="1">Uncharacterized protein</fullName>
    </submittedName>
</protein>
<keyword evidence="2" id="KW-1185">Reference proteome</keyword>
<dbReference type="Proteomes" id="UP000028561">
    <property type="component" value="Segment"/>
</dbReference>
<reference evidence="1 2" key="2">
    <citation type="journal article" date="2016" name="Virology (Lond)">
        <title>Genomic characterization and comparison of seven Myoviridae bacteriophage infecting Bacillus thuringiensis.</title>
        <authorList>
            <person name="Sauder A.B."/>
            <person name="Quinn M.R."/>
            <person name="Brouillette A."/>
            <person name="Caruso S."/>
            <person name="Cresawn S."/>
            <person name="Erill I."/>
            <person name="Lewis L."/>
            <person name="Loesser-Casey K."/>
            <person name="Pate M."/>
            <person name="Scott C."/>
            <person name="Stockwell S."/>
            <person name="Temple L."/>
        </authorList>
    </citation>
    <scope>NUCLEOTIDE SEQUENCE [LARGE SCALE GENOMIC DNA]</scope>
</reference>
<sequence>MNKLILEIEPLEDIYILDELCAIKGKRYPVEILNRNEFVFESEFVSWDEGRFPIDMYIPYDYAPTTYRIICKGVKRIGKNE</sequence>
<name>A0A075M0D3_9CAUD</name>
<dbReference type="RefSeq" id="YP_009055884.1">
    <property type="nucleotide sequence ID" value="NC_024788.1"/>
</dbReference>
<dbReference type="KEGG" id="vg:20283106"/>
<dbReference type="EMBL" id="KJ489402">
    <property type="protein sequence ID" value="AIF71995.1"/>
    <property type="molecule type" value="Genomic_DNA"/>
</dbReference>
<reference evidence="2" key="1">
    <citation type="submission" date="2014-09" db="EMBL/GenBank/DDBJ databases">
        <title>Genomic characterization and comparison of seven Myoviridae bacteriophage infecting Bacillus thuringiensis.</title>
        <authorList>
            <person name="Sauder A.B."/>
            <person name="McKenzie Q.R."/>
            <person name="Temple L.M."/>
            <person name="Alexis B.K."/>
            <person name="Al-Atrache Z."/>
            <person name="Lewis L.O."/>
            <person name="Loesser-Casey K.E."/>
            <person name="Mitchell K.J."/>
        </authorList>
    </citation>
    <scope>NUCLEOTIDE SEQUENCE [LARGE SCALE GENOMIC DNA]</scope>
</reference>
<organism evidence="1 2">
    <name type="scientific">Bacillus phage Riley</name>
    <dbReference type="NCBI Taxonomy" id="1486662"/>
    <lineage>
        <taxon>Viruses</taxon>
        <taxon>Duplodnaviria</taxon>
        <taxon>Heunggongvirae</taxon>
        <taxon>Uroviricota</taxon>
        <taxon>Caudoviricetes</taxon>
        <taxon>Herelleviridae</taxon>
        <taxon>Bastillevirinae</taxon>
        <taxon>Bequatrovirus</taxon>
        <taxon>Bequatrovirus riley</taxon>
    </lineage>
</organism>